<dbReference type="Pfam" id="PF01479">
    <property type="entry name" value="S4"/>
    <property type="match status" value="1"/>
</dbReference>
<feature type="domain" description="RNA-binding S4" evidence="2">
    <location>
        <begin position="115"/>
        <end position="160"/>
    </location>
</feature>
<comment type="caution">
    <text evidence="3">The sequence shown here is derived from an EMBL/GenBank/DDBJ whole genome shotgun (WGS) entry which is preliminary data.</text>
</comment>
<dbReference type="Gene3D" id="3.10.290.10">
    <property type="entry name" value="RNA-binding S4 domain"/>
    <property type="match status" value="1"/>
</dbReference>
<keyword evidence="4" id="KW-1185">Reference proteome</keyword>
<dbReference type="PROSITE" id="PS50889">
    <property type="entry name" value="S4"/>
    <property type="match status" value="1"/>
</dbReference>
<dbReference type="RefSeq" id="WP_336588007.1">
    <property type="nucleotide sequence ID" value="NZ_JBBAXC010000014.1"/>
</dbReference>
<sequence>MSLKQINWSLININDVIKEIRHCSTCGKDSTFTDTLIRRHNANGKNIYRYAIFKCERNHTWNKKLETYKSFTDHVRLYESYENSTDDTPICLKSLINSQVDRIEITIDQVIGDFRIDKVLSERFMDISRNNIVRNIKDGWILLNGKNVKPSSRLRCGDRILVNII</sequence>
<gene>
    <name evidence="3" type="ORF">WAK64_16040</name>
</gene>
<protein>
    <submittedName>
        <fullName evidence="3">S4 domain-containing protein</fullName>
    </submittedName>
</protein>
<evidence type="ECO:0000256" key="1">
    <source>
        <dbReference type="PROSITE-ProRule" id="PRU00182"/>
    </source>
</evidence>
<proteinExistence type="predicted"/>
<dbReference type="EMBL" id="JBBAXC010000014">
    <property type="protein sequence ID" value="MEI5908558.1"/>
    <property type="molecule type" value="Genomic_DNA"/>
</dbReference>
<evidence type="ECO:0000259" key="2">
    <source>
        <dbReference type="Pfam" id="PF01479"/>
    </source>
</evidence>
<organism evidence="3 4">
    <name type="scientific">Bacillus spongiae</name>
    <dbReference type="NCBI Taxonomy" id="2683610"/>
    <lineage>
        <taxon>Bacteria</taxon>
        <taxon>Bacillati</taxon>
        <taxon>Bacillota</taxon>
        <taxon>Bacilli</taxon>
        <taxon>Bacillales</taxon>
        <taxon>Bacillaceae</taxon>
        <taxon>Bacillus</taxon>
    </lineage>
</organism>
<keyword evidence="1" id="KW-0694">RNA-binding</keyword>
<reference evidence="3 4" key="1">
    <citation type="journal article" date="2018" name="J. Microbiol.">
        <title>Bacillus spongiae sp. nov., isolated from sponge of Jeju Island.</title>
        <authorList>
            <person name="Lee G.E."/>
            <person name="Im W.T."/>
            <person name="Park J.S."/>
        </authorList>
    </citation>
    <scope>NUCLEOTIDE SEQUENCE [LARGE SCALE GENOMIC DNA]</scope>
    <source>
        <strain evidence="3 4">135PIL107-10</strain>
    </source>
</reference>
<accession>A0ABU8HHL9</accession>
<dbReference type="Proteomes" id="UP001312865">
    <property type="component" value="Unassembled WGS sequence"/>
</dbReference>
<evidence type="ECO:0000313" key="4">
    <source>
        <dbReference type="Proteomes" id="UP001312865"/>
    </source>
</evidence>
<dbReference type="InterPro" id="IPR036986">
    <property type="entry name" value="S4_RNA-bd_sf"/>
</dbReference>
<evidence type="ECO:0000313" key="3">
    <source>
        <dbReference type="EMBL" id="MEI5908558.1"/>
    </source>
</evidence>
<name>A0ABU8HHL9_9BACI</name>
<dbReference type="InterPro" id="IPR002942">
    <property type="entry name" value="S4_RNA-bd"/>
</dbReference>
<dbReference type="CDD" id="cd00165">
    <property type="entry name" value="S4"/>
    <property type="match status" value="1"/>
</dbReference>
<dbReference type="SUPFAM" id="SSF55174">
    <property type="entry name" value="Alpha-L RNA-binding motif"/>
    <property type="match status" value="1"/>
</dbReference>